<dbReference type="OrthoDB" id="436625at2759"/>
<evidence type="ECO:0000256" key="1">
    <source>
        <dbReference type="SAM" id="MobiDB-lite"/>
    </source>
</evidence>
<comment type="caution">
    <text evidence="3">The sequence shown here is derived from an EMBL/GenBank/DDBJ whole genome shotgun (WGS) entry which is preliminary data.</text>
</comment>
<gene>
    <name evidence="3" type="ORF">FDP41_005057</name>
</gene>
<feature type="transmembrane region" description="Helical" evidence="2">
    <location>
        <begin position="195"/>
        <end position="213"/>
    </location>
</feature>
<feature type="transmembrane region" description="Helical" evidence="2">
    <location>
        <begin position="637"/>
        <end position="657"/>
    </location>
</feature>
<feature type="transmembrane region" description="Helical" evidence="2">
    <location>
        <begin position="239"/>
        <end position="259"/>
    </location>
</feature>
<dbReference type="SUPFAM" id="SSF103473">
    <property type="entry name" value="MFS general substrate transporter"/>
    <property type="match status" value="1"/>
</dbReference>
<dbReference type="InterPro" id="IPR036259">
    <property type="entry name" value="MFS_trans_sf"/>
</dbReference>
<name>A0A6A5BP57_NAEFO</name>
<keyword evidence="4" id="KW-1185">Reference proteome</keyword>
<feature type="transmembrane region" description="Helical" evidence="2">
    <location>
        <begin position="426"/>
        <end position="444"/>
    </location>
</feature>
<dbReference type="Pfam" id="PF13347">
    <property type="entry name" value="MFS_2"/>
    <property type="match status" value="1"/>
</dbReference>
<evidence type="ECO:0000256" key="2">
    <source>
        <dbReference type="SAM" id="Phobius"/>
    </source>
</evidence>
<feature type="transmembrane region" description="Helical" evidence="2">
    <location>
        <begin position="129"/>
        <end position="149"/>
    </location>
</feature>
<feature type="compositionally biased region" description="Basic and acidic residues" evidence="1">
    <location>
        <begin position="30"/>
        <end position="58"/>
    </location>
</feature>
<feature type="transmembrane region" description="Helical" evidence="2">
    <location>
        <begin position="669"/>
        <end position="687"/>
    </location>
</feature>
<dbReference type="VEuPathDB" id="AmoebaDB:NF0055930"/>
<feature type="transmembrane region" description="Helical" evidence="2">
    <location>
        <begin position="395"/>
        <end position="414"/>
    </location>
</feature>
<keyword evidence="2" id="KW-1133">Transmembrane helix</keyword>
<feature type="transmembrane region" description="Helical" evidence="2">
    <location>
        <begin position="72"/>
        <end position="92"/>
    </location>
</feature>
<dbReference type="Proteomes" id="UP000444721">
    <property type="component" value="Unassembled WGS sequence"/>
</dbReference>
<dbReference type="AlphaFoldDB" id="A0A6A5BP57"/>
<keyword evidence="2" id="KW-0812">Transmembrane</keyword>
<dbReference type="VEuPathDB" id="AmoebaDB:NfTy_051310"/>
<feature type="transmembrane region" description="Helical" evidence="2">
    <location>
        <begin position="363"/>
        <end position="383"/>
    </location>
</feature>
<sequence>MSKRRNKAFFSSDSREKDERVSPSSGSYTHHQDDSYIPKERRKSEDHGKPSEKEENKNPSESSNYSRYTTKFSYILIAVLPTLLTSIMDLYMDMHLTKYYLEDICKNNASDENIDHHPLSCISPSRFGLIHSFIRSLSLFTDFFSATIIDSHSFRHDTLIMILAPLYWFTSCALFMGPSIMMIHPLFQNFSFTDVWYMLCSLLKNMIPLRVLYDSSMMRMCQTWSVKDRADLFSFKHQASLYGSLLGGFLPTLVTYVLGRPIFPHSYVGIGSCMVVLSYVVMAHFLRKSTDNSFTSEDYSSQRNSSQQKVSWIPSLKKCFENRAFLILLYLFTYETLRGLLWNGLYILYLTKVLHLEGSDFDFYSGVMNTAGMVGAMIFTPVWQYIASKYGNYNCWLFSYMLQIPIGVFVYLAIDYSATTSQIYWYLPFFMLLTITGRASGFLLDGIKSTVFDYDELRTGERREASIEATWSVIPRYVDMLSSSISFGILSYFNTYGMSPNEIASLKNGEYTINGRHSISVQAALLPSLTSIFCLLLMYKFPINDQIHSKILAELKKRRENNEKSSMVVVVDPITKEKIRMNDHVVVTSQEKNHSESIARESFTQQQPTLLRTISKDYFFSFEIESMKRNAFHLRHVVHIEIVLSALLFACCLTFGYHFVQSVLLGRDMFASLFLWLSSLTFTWSGFHLSRIGTARKIIEINSYQN</sequence>
<feature type="transmembrane region" description="Helical" evidence="2">
    <location>
        <begin position="265"/>
        <end position="286"/>
    </location>
</feature>
<evidence type="ECO:0000313" key="3">
    <source>
        <dbReference type="EMBL" id="KAF0975730.1"/>
    </source>
</evidence>
<dbReference type="EMBL" id="VFQX01000043">
    <property type="protein sequence ID" value="KAF0975730.1"/>
    <property type="molecule type" value="Genomic_DNA"/>
</dbReference>
<dbReference type="VEuPathDB" id="AmoebaDB:FDP41_005057"/>
<organism evidence="3 4">
    <name type="scientific">Naegleria fowleri</name>
    <name type="common">Brain eating amoeba</name>
    <dbReference type="NCBI Taxonomy" id="5763"/>
    <lineage>
        <taxon>Eukaryota</taxon>
        <taxon>Discoba</taxon>
        <taxon>Heterolobosea</taxon>
        <taxon>Tetramitia</taxon>
        <taxon>Eutetramitia</taxon>
        <taxon>Vahlkampfiidae</taxon>
        <taxon>Naegleria</taxon>
    </lineage>
</organism>
<dbReference type="OMA" id="KCFENRA"/>
<feature type="transmembrane region" description="Helical" evidence="2">
    <location>
        <begin position="161"/>
        <end position="183"/>
    </location>
</feature>
<feature type="region of interest" description="Disordered" evidence="1">
    <location>
        <begin position="1"/>
        <end position="64"/>
    </location>
</feature>
<proteinExistence type="predicted"/>
<dbReference type="RefSeq" id="XP_044560443.1">
    <property type="nucleotide sequence ID" value="XM_044708540.1"/>
</dbReference>
<evidence type="ECO:0000313" key="4">
    <source>
        <dbReference type="Proteomes" id="UP000444721"/>
    </source>
</evidence>
<accession>A0A6A5BP57</accession>
<dbReference type="GeneID" id="68112275"/>
<keyword evidence="2" id="KW-0472">Membrane</keyword>
<protein>
    <submittedName>
        <fullName evidence="3">Uncharacterized protein</fullName>
    </submittedName>
</protein>
<feature type="transmembrane region" description="Helical" evidence="2">
    <location>
        <begin position="325"/>
        <end position="351"/>
    </location>
</feature>
<reference evidence="3 4" key="1">
    <citation type="journal article" date="2019" name="Sci. Rep.">
        <title>Nanopore sequencing improves the draft genome of the human pathogenic amoeba Naegleria fowleri.</title>
        <authorList>
            <person name="Liechti N."/>
            <person name="Schurch N."/>
            <person name="Bruggmann R."/>
            <person name="Wittwer M."/>
        </authorList>
    </citation>
    <scope>NUCLEOTIDE SEQUENCE [LARGE SCALE GENOMIC DNA]</scope>
    <source>
        <strain evidence="3 4">ATCC 30894</strain>
    </source>
</reference>